<keyword evidence="9" id="KW-1185">Reference proteome</keyword>
<dbReference type="Proteomes" id="UP000596742">
    <property type="component" value="Unassembled WGS sequence"/>
</dbReference>
<dbReference type="PRINTS" id="PR00237">
    <property type="entry name" value="GPCRRHODOPSN"/>
</dbReference>
<dbReference type="GO" id="GO:0004930">
    <property type="term" value="F:G protein-coupled receptor activity"/>
    <property type="evidence" value="ECO:0007669"/>
    <property type="project" value="UniProtKB-KW"/>
</dbReference>
<feature type="transmembrane region" description="Helical" evidence="6">
    <location>
        <begin position="135"/>
        <end position="158"/>
    </location>
</feature>
<dbReference type="AlphaFoldDB" id="A0A8B6FQ34"/>
<evidence type="ECO:0000256" key="1">
    <source>
        <dbReference type="ARBA" id="ARBA00004370"/>
    </source>
</evidence>
<dbReference type="EMBL" id="UYJE01007295">
    <property type="protein sequence ID" value="VDI53391.1"/>
    <property type="molecule type" value="Genomic_DNA"/>
</dbReference>
<accession>A0A8B6FQ34</accession>
<feature type="transmembrane region" description="Helical" evidence="6">
    <location>
        <begin position="260"/>
        <end position="286"/>
    </location>
</feature>
<evidence type="ECO:0000313" key="9">
    <source>
        <dbReference type="Proteomes" id="UP000596742"/>
    </source>
</evidence>
<proteinExistence type="inferred from homology"/>
<keyword evidence="5 8" id="KW-0675">Receptor</keyword>
<keyword evidence="5" id="KW-0297">G-protein coupled receptor</keyword>
<dbReference type="InterPro" id="IPR000276">
    <property type="entry name" value="GPCR_Rhodpsn"/>
</dbReference>
<dbReference type="Pfam" id="PF00001">
    <property type="entry name" value="7tm_1"/>
    <property type="match status" value="1"/>
</dbReference>
<feature type="transmembrane region" description="Helical" evidence="6">
    <location>
        <begin position="91"/>
        <end position="115"/>
    </location>
</feature>
<feature type="transmembrane region" description="Helical" evidence="6">
    <location>
        <begin position="214"/>
        <end position="239"/>
    </location>
</feature>
<dbReference type="OrthoDB" id="9990906at2759"/>
<evidence type="ECO:0000256" key="2">
    <source>
        <dbReference type="ARBA" id="ARBA00022692"/>
    </source>
</evidence>
<feature type="transmembrane region" description="Helical" evidence="6">
    <location>
        <begin position="306"/>
        <end position="328"/>
    </location>
</feature>
<dbReference type="GO" id="GO:0016020">
    <property type="term" value="C:membrane"/>
    <property type="evidence" value="ECO:0007669"/>
    <property type="project" value="UniProtKB-SubCell"/>
</dbReference>
<evidence type="ECO:0000256" key="6">
    <source>
        <dbReference type="SAM" id="Phobius"/>
    </source>
</evidence>
<comment type="similarity">
    <text evidence="5">Belongs to the G-protein coupled receptor 1 family.</text>
</comment>
<evidence type="ECO:0000313" key="8">
    <source>
        <dbReference type="EMBL" id="VDI53391.1"/>
    </source>
</evidence>
<dbReference type="PANTHER" id="PTHR46641">
    <property type="entry name" value="FMRFAMIDE RECEPTOR-RELATED"/>
    <property type="match status" value="1"/>
</dbReference>
<evidence type="ECO:0000256" key="3">
    <source>
        <dbReference type="ARBA" id="ARBA00022989"/>
    </source>
</evidence>
<protein>
    <submittedName>
        <fullName evidence="8">G protein-coupled receptor 139</fullName>
    </submittedName>
</protein>
<dbReference type="PROSITE" id="PS50262">
    <property type="entry name" value="G_PROTEIN_RECEP_F1_2"/>
    <property type="match status" value="1"/>
</dbReference>
<dbReference type="PROSITE" id="PS00237">
    <property type="entry name" value="G_PROTEIN_RECEP_F1_1"/>
    <property type="match status" value="1"/>
</dbReference>
<name>A0A8B6FQ34_MYTGA</name>
<reference evidence="8" key="1">
    <citation type="submission" date="2018-11" db="EMBL/GenBank/DDBJ databases">
        <authorList>
            <person name="Alioto T."/>
            <person name="Alioto T."/>
        </authorList>
    </citation>
    <scope>NUCLEOTIDE SEQUENCE</scope>
</reference>
<keyword evidence="3 6" id="KW-1133">Transmembrane helix</keyword>
<keyword evidence="4 6" id="KW-0472">Membrane</keyword>
<evidence type="ECO:0000259" key="7">
    <source>
        <dbReference type="PROSITE" id="PS50262"/>
    </source>
</evidence>
<dbReference type="SUPFAM" id="SSF81321">
    <property type="entry name" value="Family A G protein-coupled receptor-like"/>
    <property type="match status" value="1"/>
</dbReference>
<feature type="transmembrane region" description="Helical" evidence="6">
    <location>
        <begin position="59"/>
        <end position="79"/>
    </location>
</feature>
<sequence length="386" mass="44653">MSFNIIDGDMTNVTNTSLRNITELPNNGSLLLIGISNEYELVSDDMPSAHELEIVLTTWVPPILIVLGSIGNILTLLIMRRPPFCHYAISFYITAYAVSSLLAIYLFLGSEWITFLAHAKTIDDQTDWLCRLWQFISRAITYSSIWFVVAMTIDRYIIIWQAKHVSSMCTLFMAKFVAVIIMVGLVVISIHAMWLHELMMGKCYFFHNEDLHAIIWPWVSASFYSYIPLTLIFIFDVSILTGLCLKRPTKGRHHEQLPMVLTYTTLGLSMMYFVFVIPPTVINVVIRTYPPSWLDDYKFMTQLKKASIIGHYMAWVNTVTVFYVCLFFSRTFRLELVAFHRDLIEKFRSYWCIQQRRRIYELHVGSNSSAATQVETVDMCTETTPL</sequence>
<dbReference type="Gene3D" id="1.20.1070.10">
    <property type="entry name" value="Rhodopsin 7-helix transmembrane proteins"/>
    <property type="match status" value="1"/>
</dbReference>
<dbReference type="InterPro" id="IPR017452">
    <property type="entry name" value="GPCR_Rhodpsn_7TM"/>
</dbReference>
<dbReference type="InterPro" id="IPR052954">
    <property type="entry name" value="GPCR-Ligand_Int"/>
</dbReference>
<organism evidence="8 9">
    <name type="scientific">Mytilus galloprovincialis</name>
    <name type="common">Mediterranean mussel</name>
    <dbReference type="NCBI Taxonomy" id="29158"/>
    <lineage>
        <taxon>Eukaryota</taxon>
        <taxon>Metazoa</taxon>
        <taxon>Spiralia</taxon>
        <taxon>Lophotrochozoa</taxon>
        <taxon>Mollusca</taxon>
        <taxon>Bivalvia</taxon>
        <taxon>Autobranchia</taxon>
        <taxon>Pteriomorphia</taxon>
        <taxon>Mytilida</taxon>
        <taxon>Mytiloidea</taxon>
        <taxon>Mytilidae</taxon>
        <taxon>Mytilinae</taxon>
        <taxon>Mytilus</taxon>
    </lineage>
</organism>
<comment type="subcellular location">
    <subcellularLocation>
        <location evidence="1">Membrane</location>
    </subcellularLocation>
</comment>
<keyword evidence="5" id="KW-0807">Transducer</keyword>
<evidence type="ECO:0000256" key="4">
    <source>
        <dbReference type="ARBA" id="ARBA00023136"/>
    </source>
</evidence>
<feature type="transmembrane region" description="Helical" evidence="6">
    <location>
        <begin position="170"/>
        <end position="194"/>
    </location>
</feature>
<comment type="caution">
    <text evidence="8">The sequence shown here is derived from an EMBL/GenBank/DDBJ whole genome shotgun (WGS) entry which is preliminary data.</text>
</comment>
<feature type="domain" description="G-protein coupled receptors family 1 profile" evidence="7">
    <location>
        <begin position="71"/>
        <end position="325"/>
    </location>
</feature>
<keyword evidence="2 5" id="KW-0812">Transmembrane</keyword>
<gene>
    <name evidence="8" type="ORF">MGAL_10B075804</name>
</gene>
<evidence type="ECO:0000256" key="5">
    <source>
        <dbReference type="RuleBase" id="RU000688"/>
    </source>
</evidence>